<dbReference type="Proteomes" id="UP000279275">
    <property type="component" value="Unassembled WGS sequence"/>
</dbReference>
<accession>A0A3M2L4F3</accession>
<evidence type="ECO:0000313" key="1">
    <source>
        <dbReference type="EMBL" id="RMI31856.1"/>
    </source>
</evidence>
<dbReference type="Pfam" id="PF14063">
    <property type="entry name" value="DUF4254"/>
    <property type="match status" value="1"/>
</dbReference>
<protein>
    <submittedName>
        <fullName evidence="1">DUF4254 domain-containing protein</fullName>
    </submittedName>
</protein>
<organism evidence="1 2">
    <name type="scientific">Nocardia stercoris</name>
    <dbReference type="NCBI Taxonomy" id="2483361"/>
    <lineage>
        <taxon>Bacteria</taxon>
        <taxon>Bacillati</taxon>
        <taxon>Actinomycetota</taxon>
        <taxon>Actinomycetes</taxon>
        <taxon>Mycobacteriales</taxon>
        <taxon>Nocardiaceae</taxon>
        <taxon>Nocardia</taxon>
    </lineage>
</organism>
<dbReference type="OrthoDB" id="3352146at2"/>
<dbReference type="AlphaFoldDB" id="A0A3M2L4F3"/>
<evidence type="ECO:0000313" key="2">
    <source>
        <dbReference type="Proteomes" id="UP000279275"/>
    </source>
</evidence>
<dbReference type="InterPro" id="IPR025350">
    <property type="entry name" value="DUF4254"/>
</dbReference>
<keyword evidence="2" id="KW-1185">Reference proteome</keyword>
<dbReference type="RefSeq" id="WP_122188986.1">
    <property type="nucleotide sequence ID" value="NZ_RFFH01000006.1"/>
</dbReference>
<reference evidence="1 2" key="1">
    <citation type="submission" date="2018-10" db="EMBL/GenBank/DDBJ databases">
        <title>Isolation from cow dung.</title>
        <authorList>
            <person name="Ling L."/>
        </authorList>
    </citation>
    <scope>NUCLEOTIDE SEQUENCE [LARGE SCALE GENOMIC DNA]</scope>
    <source>
        <strain evidence="1 2">NEAU-LL90</strain>
    </source>
</reference>
<dbReference type="EMBL" id="RFFH01000006">
    <property type="protein sequence ID" value="RMI31856.1"/>
    <property type="molecule type" value="Genomic_DNA"/>
</dbReference>
<sequence length="192" mass="20957">MNVLTEGCSYERRGNVAGSETYQTVVVSLPSAPPVATTVQSLTAGLLPSSDLLLRACRGHRVIGGPLLWFARDLAVLHERRLIGRGGGLPEQNPAVIVEIERRRTELVMAVDDWIIRTVPQHRLGATLHTETIGSVIDRLAGAAVCAHHSLMTMDANDDVLHGAWHHLAELADGYDDLVRDVLAGRRRLPAW</sequence>
<proteinExistence type="predicted"/>
<gene>
    <name evidence="1" type="ORF">EBN03_16940</name>
</gene>
<comment type="caution">
    <text evidence="1">The sequence shown here is derived from an EMBL/GenBank/DDBJ whole genome shotgun (WGS) entry which is preliminary data.</text>
</comment>
<name>A0A3M2L4F3_9NOCA</name>